<dbReference type="SMART" id="SM00287">
    <property type="entry name" value="SH3b"/>
    <property type="match status" value="1"/>
</dbReference>
<proteinExistence type="predicted"/>
<dbReference type="PROSITE" id="PS50005">
    <property type="entry name" value="TPR"/>
    <property type="match status" value="1"/>
</dbReference>
<feature type="repeat" description="TPR" evidence="1">
    <location>
        <begin position="54"/>
        <end position="87"/>
    </location>
</feature>
<feature type="signal peptide" evidence="3">
    <location>
        <begin position="1"/>
        <end position="18"/>
    </location>
</feature>
<keyword evidence="2" id="KW-0812">Transmembrane</keyword>
<keyword evidence="1" id="KW-0802">TPR repeat</keyword>
<evidence type="ECO:0000256" key="2">
    <source>
        <dbReference type="SAM" id="Phobius"/>
    </source>
</evidence>
<keyword evidence="2" id="KW-0472">Membrane</keyword>
<dbReference type="SMART" id="SM00028">
    <property type="entry name" value="TPR"/>
    <property type="match status" value="2"/>
</dbReference>
<dbReference type="Proteomes" id="UP000478208">
    <property type="component" value="Unassembled WGS sequence"/>
</dbReference>
<keyword evidence="2" id="KW-1133">Transmembrane helix</keyword>
<evidence type="ECO:0000256" key="3">
    <source>
        <dbReference type="SAM" id="SignalP"/>
    </source>
</evidence>
<dbReference type="InterPro" id="IPR011990">
    <property type="entry name" value="TPR-like_helical_dom_sf"/>
</dbReference>
<sequence>MRVITLLLICCFSVLGFAQNDTTFNEANALYNDGKYAEAIDKYEAILDSKQHSSELYYNLGNANYKLNNIAPSIYYYEKALLLDPNDKDIKNNLAFAQNMTIDAIDVVPKVGFSRLINNLVNTFTTGTWAKIAVGGVLLFVIIFLAYHFSYSSYKKRIAFVTSIISLFVAGVSLVMAFQKDALNKKDNPAIVFAQESRVKTDPNATSEEVFRLHEGTKVQVVETYDDWKKIKLSDNSTGWIPSKDIKLLKIILK</sequence>
<feature type="chain" id="PRO_5027007667" evidence="3">
    <location>
        <begin position="19"/>
        <end position="254"/>
    </location>
</feature>
<comment type="caution">
    <text evidence="5">The sequence shown here is derived from an EMBL/GenBank/DDBJ whole genome shotgun (WGS) entry which is preliminary data.</text>
</comment>
<evidence type="ECO:0000313" key="5">
    <source>
        <dbReference type="EMBL" id="MUU79428.1"/>
    </source>
</evidence>
<feature type="transmembrane region" description="Helical" evidence="2">
    <location>
        <begin position="159"/>
        <end position="178"/>
    </location>
</feature>
<dbReference type="Pfam" id="PF08239">
    <property type="entry name" value="SH3_3"/>
    <property type="match status" value="1"/>
</dbReference>
<dbReference type="SUPFAM" id="SSF48452">
    <property type="entry name" value="TPR-like"/>
    <property type="match status" value="1"/>
</dbReference>
<dbReference type="EMBL" id="WOWS01000005">
    <property type="protein sequence ID" value="MUU79428.1"/>
    <property type="molecule type" value="Genomic_DNA"/>
</dbReference>
<feature type="domain" description="SH3b" evidence="4">
    <location>
        <begin position="187"/>
        <end position="250"/>
    </location>
</feature>
<dbReference type="Gene3D" id="2.30.30.40">
    <property type="entry name" value="SH3 Domains"/>
    <property type="match status" value="1"/>
</dbReference>
<dbReference type="Pfam" id="PF00515">
    <property type="entry name" value="TPR_1"/>
    <property type="match status" value="1"/>
</dbReference>
<name>A0A6L6UB13_9FLAO</name>
<protein>
    <submittedName>
        <fullName evidence="5">Tetratricopeptide repeat protein</fullName>
    </submittedName>
</protein>
<keyword evidence="3" id="KW-0732">Signal</keyword>
<reference evidence="5 6" key="1">
    <citation type="submission" date="2019-12" db="EMBL/GenBank/DDBJ databases">
        <authorList>
            <person name="Li J."/>
        </authorList>
    </citation>
    <scope>NUCLEOTIDE SEQUENCE [LARGE SCALE GENOMIC DNA]</scope>
    <source>
        <strain evidence="5 6">HL2-2</strain>
    </source>
</reference>
<dbReference type="InterPro" id="IPR019734">
    <property type="entry name" value="TPR_rpt"/>
</dbReference>
<keyword evidence="6" id="KW-1185">Reference proteome</keyword>
<organism evidence="5 6">
    <name type="scientific">Winogradskyella endarachnes</name>
    <dbReference type="NCBI Taxonomy" id="2681965"/>
    <lineage>
        <taxon>Bacteria</taxon>
        <taxon>Pseudomonadati</taxon>
        <taxon>Bacteroidota</taxon>
        <taxon>Flavobacteriia</taxon>
        <taxon>Flavobacteriales</taxon>
        <taxon>Flavobacteriaceae</taxon>
        <taxon>Winogradskyella</taxon>
    </lineage>
</organism>
<gene>
    <name evidence="5" type="ORF">GN138_13310</name>
</gene>
<accession>A0A6L6UB13</accession>
<dbReference type="AlphaFoldDB" id="A0A6L6UB13"/>
<dbReference type="RefSeq" id="WP_157364499.1">
    <property type="nucleotide sequence ID" value="NZ_WOWS01000005.1"/>
</dbReference>
<evidence type="ECO:0000256" key="1">
    <source>
        <dbReference type="PROSITE-ProRule" id="PRU00339"/>
    </source>
</evidence>
<feature type="transmembrane region" description="Helical" evidence="2">
    <location>
        <begin position="128"/>
        <end position="147"/>
    </location>
</feature>
<evidence type="ECO:0000259" key="4">
    <source>
        <dbReference type="PROSITE" id="PS51781"/>
    </source>
</evidence>
<dbReference type="InterPro" id="IPR003646">
    <property type="entry name" value="SH3-like_bac-type"/>
</dbReference>
<dbReference type="InterPro" id="IPR036028">
    <property type="entry name" value="SH3-like_dom_sf"/>
</dbReference>
<dbReference type="Gene3D" id="1.25.40.10">
    <property type="entry name" value="Tetratricopeptide repeat domain"/>
    <property type="match status" value="1"/>
</dbReference>
<dbReference type="PROSITE" id="PS51781">
    <property type="entry name" value="SH3B"/>
    <property type="match status" value="1"/>
</dbReference>
<evidence type="ECO:0000313" key="6">
    <source>
        <dbReference type="Proteomes" id="UP000478208"/>
    </source>
</evidence>
<dbReference type="PROSITE" id="PS50293">
    <property type="entry name" value="TPR_REGION"/>
    <property type="match status" value="1"/>
</dbReference>
<dbReference type="SUPFAM" id="SSF50044">
    <property type="entry name" value="SH3-domain"/>
    <property type="match status" value="1"/>
</dbReference>